<sequence length="107" mass="12190">MWLKIIDKRYGRKHVLLLLGPRASTDGLARGDVLKSAQCYKHETGASEEEAHAHVQQMICDTWDEMNYETKMARTSSLLSRCFVEAAVNLARMSQCMYQYGDGSWIS</sequence>
<name>A0A0D3DAV9_BRAOL</name>
<keyword evidence="2" id="KW-1185">Reference proteome</keyword>
<dbReference type="HOGENOM" id="CLU_2213615_0_0_1"/>
<accession>A0A0D3DAV9</accession>
<dbReference type="STRING" id="109376.A0A0D3DAV9"/>
<dbReference type="EnsemblPlants" id="Bo7g082170.1">
    <property type="protein sequence ID" value="Bo7g082170.1"/>
    <property type="gene ID" value="Bo7g082170"/>
</dbReference>
<dbReference type="Proteomes" id="UP000032141">
    <property type="component" value="Chromosome C7"/>
</dbReference>
<dbReference type="Pfam" id="PF19086">
    <property type="entry name" value="Terpene_syn_C_2"/>
    <property type="match status" value="1"/>
</dbReference>
<evidence type="ECO:0000313" key="1">
    <source>
        <dbReference type="EnsemblPlants" id="Bo7g082170.1"/>
    </source>
</evidence>
<dbReference type="SUPFAM" id="SSF48576">
    <property type="entry name" value="Terpenoid synthases"/>
    <property type="match status" value="1"/>
</dbReference>
<reference evidence="1" key="2">
    <citation type="submission" date="2015-03" db="UniProtKB">
        <authorList>
            <consortium name="EnsemblPlants"/>
        </authorList>
    </citation>
    <scope>IDENTIFICATION</scope>
</reference>
<evidence type="ECO:0000313" key="2">
    <source>
        <dbReference type="Proteomes" id="UP000032141"/>
    </source>
</evidence>
<dbReference type="OMA" id="MHANGTR"/>
<organism evidence="1 2">
    <name type="scientific">Brassica oleracea var. oleracea</name>
    <dbReference type="NCBI Taxonomy" id="109376"/>
    <lineage>
        <taxon>Eukaryota</taxon>
        <taxon>Viridiplantae</taxon>
        <taxon>Streptophyta</taxon>
        <taxon>Embryophyta</taxon>
        <taxon>Tracheophyta</taxon>
        <taxon>Spermatophyta</taxon>
        <taxon>Magnoliopsida</taxon>
        <taxon>eudicotyledons</taxon>
        <taxon>Gunneridae</taxon>
        <taxon>Pentapetalae</taxon>
        <taxon>rosids</taxon>
        <taxon>malvids</taxon>
        <taxon>Brassicales</taxon>
        <taxon>Brassicaceae</taxon>
        <taxon>Brassiceae</taxon>
        <taxon>Brassica</taxon>
    </lineage>
</organism>
<dbReference type="Gene3D" id="1.10.600.10">
    <property type="entry name" value="Farnesyl Diphosphate Synthase"/>
    <property type="match status" value="1"/>
</dbReference>
<reference evidence="1 2" key="1">
    <citation type="journal article" date="2014" name="Genome Biol.">
        <title>Transcriptome and methylome profiling reveals relics of genome dominance in the mesopolyploid Brassica oleracea.</title>
        <authorList>
            <person name="Parkin I.A."/>
            <person name="Koh C."/>
            <person name="Tang H."/>
            <person name="Robinson S.J."/>
            <person name="Kagale S."/>
            <person name="Clarke W.E."/>
            <person name="Town C.D."/>
            <person name="Nixon J."/>
            <person name="Krishnakumar V."/>
            <person name="Bidwell S.L."/>
            <person name="Denoeud F."/>
            <person name="Belcram H."/>
            <person name="Links M.G."/>
            <person name="Just J."/>
            <person name="Clarke C."/>
            <person name="Bender T."/>
            <person name="Huebert T."/>
            <person name="Mason A.S."/>
            <person name="Pires J.C."/>
            <person name="Barker G."/>
            <person name="Moore J."/>
            <person name="Walley P.G."/>
            <person name="Manoli S."/>
            <person name="Batley J."/>
            <person name="Edwards D."/>
            <person name="Nelson M.N."/>
            <person name="Wang X."/>
            <person name="Paterson A.H."/>
            <person name="King G."/>
            <person name="Bancroft I."/>
            <person name="Chalhoub B."/>
            <person name="Sharpe A.G."/>
        </authorList>
    </citation>
    <scope>NUCLEOTIDE SEQUENCE</scope>
    <source>
        <strain evidence="1 2">cv. TO1000</strain>
    </source>
</reference>
<evidence type="ECO:0008006" key="3">
    <source>
        <dbReference type="Google" id="ProtNLM"/>
    </source>
</evidence>
<dbReference type="AlphaFoldDB" id="A0A0D3DAV9"/>
<dbReference type="InterPro" id="IPR008949">
    <property type="entry name" value="Isoprenoid_synthase_dom_sf"/>
</dbReference>
<proteinExistence type="predicted"/>
<dbReference type="Gramene" id="Bo7g082170.1">
    <property type="protein sequence ID" value="Bo7g082170.1"/>
    <property type="gene ID" value="Bo7g082170"/>
</dbReference>
<protein>
    <recommendedName>
        <fullName evidence="3">Terpene synthase metal-binding domain-containing protein</fullName>
    </recommendedName>
</protein>